<keyword evidence="2" id="KW-0808">Transferase</keyword>
<keyword evidence="1" id="KW-0723">Serine/threonine-protein kinase</keyword>
<evidence type="ECO:0000313" key="8">
    <source>
        <dbReference type="Proteomes" id="UP000215902"/>
    </source>
</evidence>
<evidence type="ECO:0000256" key="2">
    <source>
        <dbReference type="ARBA" id="ARBA00022679"/>
    </source>
</evidence>
<keyword evidence="4" id="KW-0418">Kinase</keyword>
<dbReference type="CDD" id="cd04515">
    <property type="entry name" value="Alpha_kinase"/>
    <property type="match status" value="1"/>
</dbReference>
<keyword evidence="5" id="KW-0067">ATP-binding</keyword>
<name>A0A267H1N0_9PLAT</name>
<dbReference type="SUPFAM" id="SSF56112">
    <property type="entry name" value="Protein kinase-like (PK-like)"/>
    <property type="match status" value="1"/>
</dbReference>
<dbReference type="Pfam" id="PF02816">
    <property type="entry name" value="Alpha_kinase"/>
    <property type="match status" value="1"/>
</dbReference>
<evidence type="ECO:0000313" key="7">
    <source>
        <dbReference type="EMBL" id="PAA92188.1"/>
    </source>
</evidence>
<dbReference type="GO" id="GO:0005524">
    <property type="term" value="F:ATP binding"/>
    <property type="evidence" value="ECO:0007669"/>
    <property type="project" value="UniProtKB-KW"/>
</dbReference>
<sequence length="368" mass="40860">MGSSMAQAAHQTAELDSTIDGAAYLIDFQERPFANGSCRLAFQGVYRGRGPLNGKRCVAKVAIAACRHGGALADYEADMQASRKAGKLAELFNKEFVSSKPLRFVQPAMATVLTTGSCYSRRGDKILVEEFIEGRYEKFNNNAHYQSDEVATVPCFSHYTYYKTGGRYLVCDIQGVRTSRGYWLTDPAVHSREGGKFGDTDLGRDGFVRFFSSHRCTSVCILFPISDLKAGQDLPEASFNLTRKNYCGRRLNGPPCDCCDGSCGPRNGCNCCGCMRRDLEEFGLLKIRALVNREGAVSRLSSETNKFYCGRKNMARDRMTDGFCGPNNGNNCHACRQLDIQSRDRYYLIVQAWFGKALPEPTSIVHRA</sequence>
<dbReference type="EMBL" id="NIVC01000061">
    <property type="protein sequence ID" value="PAA92188.1"/>
    <property type="molecule type" value="Genomic_DNA"/>
</dbReference>
<dbReference type="InterPro" id="IPR004166">
    <property type="entry name" value="a-kinase_dom"/>
</dbReference>
<evidence type="ECO:0000256" key="3">
    <source>
        <dbReference type="ARBA" id="ARBA00022741"/>
    </source>
</evidence>
<reference evidence="7 8" key="1">
    <citation type="submission" date="2017-06" db="EMBL/GenBank/DDBJ databases">
        <title>A platform for efficient transgenesis in Macrostomum lignano, a flatworm model organism for stem cell research.</title>
        <authorList>
            <person name="Berezikov E."/>
        </authorList>
    </citation>
    <scope>NUCLEOTIDE SEQUENCE [LARGE SCALE GENOMIC DNA]</scope>
    <source>
        <strain evidence="7">DV1</strain>
        <tissue evidence="7">Whole organism</tissue>
    </source>
</reference>
<accession>A0A267H1N0</accession>
<dbReference type="STRING" id="282301.A0A267H1N0"/>
<dbReference type="PROSITE" id="PS51158">
    <property type="entry name" value="ALPHA_KINASE"/>
    <property type="match status" value="1"/>
</dbReference>
<protein>
    <recommendedName>
        <fullName evidence="6">Alpha-type protein kinase domain-containing protein</fullName>
    </recommendedName>
</protein>
<comment type="caution">
    <text evidence="7">The sequence shown here is derived from an EMBL/GenBank/DDBJ whole genome shotgun (WGS) entry which is preliminary data.</text>
</comment>
<keyword evidence="3" id="KW-0547">Nucleotide-binding</keyword>
<dbReference type="InterPro" id="IPR051852">
    <property type="entry name" value="Alpha-type_PK"/>
</dbReference>
<gene>
    <name evidence="7" type="ORF">BOX15_Mlig030853g1</name>
</gene>
<evidence type="ECO:0000256" key="4">
    <source>
        <dbReference type="ARBA" id="ARBA00022777"/>
    </source>
</evidence>
<dbReference type="InterPro" id="IPR011009">
    <property type="entry name" value="Kinase-like_dom_sf"/>
</dbReference>
<dbReference type="AlphaFoldDB" id="A0A267H1N0"/>
<dbReference type="Gene3D" id="3.20.200.10">
    <property type="entry name" value="MHCK/EF2 kinase"/>
    <property type="match status" value="1"/>
</dbReference>
<evidence type="ECO:0000256" key="5">
    <source>
        <dbReference type="ARBA" id="ARBA00022840"/>
    </source>
</evidence>
<dbReference type="Gene3D" id="3.30.200.20">
    <property type="entry name" value="Phosphorylase Kinase, domain 1"/>
    <property type="match status" value="1"/>
</dbReference>
<evidence type="ECO:0000256" key="1">
    <source>
        <dbReference type="ARBA" id="ARBA00022527"/>
    </source>
</evidence>
<proteinExistence type="predicted"/>
<feature type="domain" description="Alpha-type protein kinase" evidence="6">
    <location>
        <begin position="5"/>
        <end position="228"/>
    </location>
</feature>
<dbReference type="GO" id="GO:0004674">
    <property type="term" value="F:protein serine/threonine kinase activity"/>
    <property type="evidence" value="ECO:0007669"/>
    <property type="project" value="UniProtKB-KW"/>
</dbReference>
<dbReference type="PANTHER" id="PTHR45992">
    <property type="entry name" value="EUKARYOTIC ELONGATION FACTOR 2 KINASE-RELATED"/>
    <property type="match status" value="1"/>
</dbReference>
<dbReference type="PANTHER" id="PTHR45992:SF11">
    <property type="entry name" value="ALPHA-TYPE PROTEIN KINASE DOMAIN-CONTAINING PROTEIN"/>
    <property type="match status" value="1"/>
</dbReference>
<evidence type="ECO:0000259" key="6">
    <source>
        <dbReference type="PROSITE" id="PS51158"/>
    </source>
</evidence>
<dbReference type="OrthoDB" id="301415at2759"/>
<dbReference type="SMART" id="SM00811">
    <property type="entry name" value="Alpha_kinase"/>
    <property type="match status" value="1"/>
</dbReference>
<organism evidence="7 8">
    <name type="scientific">Macrostomum lignano</name>
    <dbReference type="NCBI Taxonomy" id="282301"/>
    <lineage>
        <taxon>Eukaryota</taxon>
        <taxon>Metazoa</taxon>
        <taxon>Spiralia</taxon>
        <taxon>Lophotrochozoa</taxon>
        <taxon>Platyhelminthes</taxon>
        <taxon>Rhabditophora</taxon>
        <taxon>Macrostomorpha</taxon>
        <taxon>Macrostomida</taxon>
        <taxon>Macrostomidae</taxon>
        <taxon>Macrostomum</taxon>
    </lineage>
</organism>
<keyword evidence="8" id="KW-1185">Reference proteome</keyword>
<dbReference type="Proteomes" id="UP000215902">
    <property type="component" value="Unassembled WGS sequence"/>
</dbReference>